<feature type="transmembrane region" description="Helical" evidence="1">
    <location>
        <begin position="233"/>
        <end position="253"/>
    </location>
</feature>
<sequence length="277" mass="31460">MTEEIHSIAADKPSTTMPEQLHAIPISADETAPARKPGHYLTKDKKLIVGVAIMMVLLCLSWSAQWASIFLPYWRGDQYHTGGLFQICGDTEFGYDPVAMDIYPDTKHEWRCEPFEQYVDRFQQLFKDYKNGPGDWYVQAGAAKKMIVVSRWFESLTTSMDMFFGITTAYVVVYPHSDPAKQTMNMKLALVGVLLTPIWTIADQFIQMAYWGSIGVGYFNHEVQKYLFASGDIAWISSVLDLILQVCCLAYGVKRAWRAKLEEAERRGVATSHDAEK</sequence>
<organism evidence="2 3">
    <name type="scientific">Rhizoclosmatium globosum</name>
    <dbReference type="NCBI Taxonomy" id="329046"/>
    <lineage>
        <taxon>Eukaryota</taxon>
        <taxon>Fungi</taxon>
        <taxon>Fungi incertae sedis</taxon>
        <taxon>Chytridiomycota</taxon>
        <taxon>Chytridiomycota incertae sedis</taxon>
        <taxon>Chytridiomycetes</taxon>
        <taxon>Chytridiales</taxon>
        <taxon>Chytriomycetaceae</taxon>
        <taxon>Rhizoclosmatium</taxon>
    </lineage>
</organism>
<name>A0A1Y2C4C3_9FUNG</name>
<comment type="caution">
    <text evidence="2">The sequence shown here is derived from an EMBL/GenBank/DDBJ whole genome shotgun (WGS) entry which is preliminary data.</text>
</comment>
<dbReference type="Proteomes" id="UP000193642">
    <property type="component" value="Unassembled WGS sequence"/>
</dbReference>
<dbReference type="OrthoDB" id="2093070at2759"/>
<evidence type="ECO:0000256" key="1">
    <source>
        <dbReference type="SAM" id="Phobius"/>
    </source>
</evidence>
<keyword evidence="3" id="KW-1185">Reference proteome</keyword>
<proteinExistence type="predicted"/>
<evidence type="ECO:0000313" key="3">
    <source>
        <dbReference type="Proteomes" id="UP000193642"/>
    </source>
</evidence>
<feature type="transmembrane region" description="Helical" evidence="1">
    <location>
        <begin position="188"/>
        <end position="213"/>
    </location>
</feature>
<keyword evidence="1" id="KW-0812">Transmembrane</keyword>
<evidence type="ECO:0000313" key="2">
    <source>
        <dbReference type="EMBL" id="ORY41851.1"/>
    </source>
</evidence>
<dbReference type="AlphaFoldDB" id="A0A1Y2C4C3"/>
<feature type="transmembrane region" description="Helical" evidence="1">
    <location>
        <begin position="156"/>
        <end position="176"/>
    </location>
</feature>
<dbReference type="EMBL" id="MCGO01000030">
    <property type="protein sequence ID" value="ORY41851.1"/>
    <property type="molecule type" value="Genomic_DNA"/>
</dbReference>
<keyword evidence="1" id="KW-1133">Transmembrane helix</keyword>
<accession>A0A1Y2C4C3</accession>
<gene>
    <name evidence="2" type="ORF">BCR33DRAFT_786597</name>
</gene>
<reference evidence="2 3" key="1">
    <citation type="submission" date="2016-07" db="EMBL/GenBank/DDBJ databases">
        <title>Pervasive Adenine N6-methylation of Active Genes in Fungi.</title>
        <authorList>
            <consortium name="DOE Joint Genome Institute"/>
            <person name="Mondo S.J."/>
            <person name="Dannebaum R.O."/>
            <person name="Kuo R.C."/>
            <person name="Labutti K."/>
            <person name="Haridas S."/>
            <person name="Kuo A."/>
            <person name="Salamov A."/>
            <person name="Ahrendt S.R."/>
            <person name="Lipzen A."/>
            <person name="Sullivan W."/>
            <person name="Andreopoulos W.B."/>
            <person name="Clum A."/>
            <person name="Lindquist E."/>
            <person name="Daum C."/>
            <person name="Ramamoorthy G.K."/>
            <person name="Gryganskyi A."/>
            <person name="Culley D."/>
            <person name="Magnuson J.K."/>
            <person name="James T.Y."/>
            <person name="O'Malley M.A."/>
            <person name="Stajich J.E."/>
            <person name="Spatafora J.W."/>
            <person name="Visel A."/>
            <person name="Grigoriev I.V."/>
        </authorList>
    </citation>
    <scope>NUCLEOTIDE SEQUENCE [LARGE SCALE GENOMIC DNA]</scope>
    <source>
        <strain evidence="2 3">JEL800</strain>
    </source>
</reference>
<protein>
    <submittedName>
        <fullName evidence="2">Uncharacterized protein</fullName>
    </submittedName>
</protein>
<feature type="transmembrane region" description="Helical" evidence="1">
    <location>
        <begin position="47"/>
        <end position="74"/>
    </location>
</feature>
<keyword evidence="1" id="KW-0472">Membrane</keyword>